<dbReference type="InterPro" id="IPR045263">
    <property type="entry name" value="GLUT"/>
</dbReference>
<name>A0A074ZEP5_OPIVI</name>
<keyword evidence="6 8" id="KW-0472">Membrane</keyword>
<feature type="compositionally biased region" description="Basic and acidic residues" evidence="7">
    <location>
        <begin position="584"/>
        <end position="598"/>
    </location>
</feature>
<feature type="transmembrane region" description="Helical" evidence="8">
    <location>
        <begin position="197"/>
        <end position="218"/>
    </location>
</feature>
<dbReference type="GO" id="GO:1990539">
    <property type="term" value="P:fructose import across plasma membrane"/>
    <property type="evidence" value="ECO:0007669"/>
    <property type="project" value="UniProtKB-ARBA"/>
</dbReference>
<dbReference type="Gene3D" id="1.20.1250.20">
    <property type="entry name" value="MFS general substrate transporter like domains"/>
    <property type="match status" value="1"/>
</dbReference>
<dbReference type="InterPro" id="IPR020846">
    <property type="entry name" value="MFS_dom"/>
</dbReference>
<evidence type="ECO:0000256" key="6">
    <source>
        <dbReference type="ARBA" id="ARBA00023136"/>
    </source>
</evidence>
<dbReference type="Proteomes" id="UP000054324">
    <property type="component" value="Unassembled WGS sequence"/>
</dbReference>
<dbReference type="PRINTS" id="PR00171">
    <property type="entry name" value="SUGRTRNSPORT"/>
</dbReference>
<dbReference type="InterPro" id="IPR005828">
    <property type="entry name" value="MFS_sugar_transport-like"/>
</dbReference>
<dbReference type="STRING" id="6198.A0A074ZEP5"/>
<accession>A0A074ZEP5</accession>
<evidence type="ECO:0000313" key="11">
    <source>
        <dbReference type="Proteomes" id="UP000054324"/>
    </source>
</evidence>
<keyword evidence="4 8" id="KW-0812">Transmembrane</keyword>
<dbReference type="Pfam" id="PF00083">
    <property type="entry name" value="Sugar_tr"/>
    <property type="match status" value="1"/>
</dbReference>
<keyword evidence="11" id="KW-1185">Reference proteome</keyword>
<feature type="region of interest" description="Disordered" evidence="7">
    <location>
        <begin position="635"/>
        <end position="656"/>
    </location>
</feature>
<dbReference type="EMBL" id="KL596767">
    <property type="protein sequence ID" value="KER25751.1"/>
    <property type="molecule type" value="Genomic_DNA"/>
</dbReference>
<feature type="region of interest" description="Disordered" evidence="7">
    <location>
        <begin position="563"/>
        <end position="614"/>
    </location>
</feature>
<dbReference type="CTD" id="20321033"/>
<feature type="transmembrane region" description="Helical" evidence="8">
    <location>
        <begin position="120"/>
        <end position="145"/>
    </location>
</feature>
<evidence type="ECO:0000256" key="5">
    <source>
        <dbReference type="ARBA" id="ARBA00022989"/>
    </source>
</evidence>
<dbReference type="PANTHER" id="PTHR23503">
    <property type="entry name" value="SOLUTE CARRIER FAMILY 2"/>
    <property type="match status" value="1"/>
</dbReference>
<keyword evidence="2" id="KW-0813">Transport</keyword>
<sequence>MQELTDRKIHVLTQTLHFDCSCLNLHNLVVSQTSCFIQMAWHIGTERALQLEAKLIFQPTTMVPRRLICMLFTITLATSFQFGYQTGVINEPLSVKYTGVIHCHFIGNVSATRYGRRDDAFVTTMASLCVATFLIGGLVGSLGSGALANKFGRKTSILYMAFPCLVGCIMLMTSKMANSFEMIISGRFLIGLACGESSYRASSALLYTGVYTAIAPVYMSEVSPASLRGAAGVLNQLVIAASLVVAQLLGLPLIMGKEELWPILLGLSGLPCIVGALLLLLFPESPRYIYLTKRNRTAAREALQSLRNPGDDIDIELREFDEEDAGTTRKASLTDIWKQPHLRMALLVVVVSQIGQQFTGINGLLYYSVELFKSNGLSDSEATYATIGIGGVLFVITTISVFIIDRLGRRLLLIGGLLDTFFCLIIFTECLIIKQITGMHWPVYIAITCSYIFVCGFAIGPGSIPWFLVAEMLPQENRDAVLSIAVAVNWLCNICLGLGFIQLIKYIDIYAFLPSVGVEFIVICILWNYMPETMGRSVMEVEAEFKRMTRRNGAHVLIENDVTEDPGSPVVRPGSLLSSYRSSTDTDRRSLNDQEESVRGSNPPSATRFPLSRLGQPGSIPFLVLPSGGMAARHRKGATAEGFPLRSGKESNKGFL</sequence>
<dbReference type="PROSITE" id="PS00216">
    <property type="entry name" value="SUGAR_TRANSPORT_1"/>
    <property type="match status" value="1"/>
</dbReference>
<evidence type="ECO:0000313" key="10">
    <source>
        <dbReference type="EMBL" id="KER25751.1"/>
    </source>
</evidence>
<evidence type="ECO:0000256" key="2">
    <source>
        <dbReference type="ARBA" id="ARBA00022448"/>
    </source>
</evidence>
<dbReference type="GeneID" id="20321033"/>
<evidence type="ECO:0000256" key="8">
    <source>
        <dbReference type="SAM" id="Phobius"/>
    </source>
</evidence>
<keyword evidence="3" id="KW-1003">Cell membrane</keyword>
<evidence type="ECO:0000259" key="9">
    <source>
        <dbReference type="PROSITE" id="PS50850"/>
    </source>
</evidence>
<dbReference type="OrthoDB" id="4540492at2759"/>
<dbReference type="SUPFAM" id="SSF103473">
    <property type="entry name" value="MFS general substrate transporter"/>
    <property type="match status" value="1"/>
</dbReference>
<feature type="transmembrane region" description="Helical" evidence="8">
    <location>
        <begin position="157"/>
        <end position="177"/>
    </location>
</feature>
<dbReference type="FunFam" id="1.20.1250.20:FF:001511">
    <property type="entry name" value="Solute carrier family 2, facilitated glucose transporter member 5"/>
    <property type="match status" value="1"/>
</dbReference>
<feature type="transmembrane region" description="Helical" evidence="8">
    <location>
        <begin position="443"/>
        <end position="468"/>
    </location>
</feature>
<dbReference type="AlphaFoldDB" id="A0A074ZEP5"/>
<dbReference type="InterPro" id="IPR003663">
    <property type="entry name" value="Sugar/inositol_transpt"/>
</dbReference>
<keyword evidence="5 8" id="KW-1133">Transmembrane helix</keyword>
<protein>
    <recommendedName>
        <fullName evidence="9">Major facilitator superfamily (MFS) profile domain-containing protein</fullName>
    </recommendedName>
</protein>
<dbReference type="NCBIfam" id="TIGR00879">
    <property type="entry name" value="SP"/>
    <property type="match status" value="1"/>
</dbReference>
<evidence type="ECO:0000256" key="1">
    <source>
        <dbReference type="ARBA" id="ARBA00004651"/>
    </source>
</evidence>
<gene>
    <name evidence="10" type="ORF">T265_06854</name>
</gene>
<feature type="transmembrane region" description="Helical" evidence="8">
    <location>
        <begin position="382"/>
        <end position="404"/>
    </location>
</feature>
<evidence type="ECO:0000256" key="4">
    <source>
        <dbReference type="ARBA" id="ARBA00022692"/>
    </source>
</evidence>
<evidence type="ECO:0000256" key="3">
    <source>
        <dbReference type="ARBA" id="ARBA00022475"/>
    </source>
</evidence>
<organism evidence="10 11">
    <name type="scientific">Opisthorchis viverrini</name>
    <name type="common">Southeast Asian liver fluke</name>
    <dbReference type="NCBI Taxonomy" id="6198"/>
    <lineage>
        <taxon>Eukaryota</taxon>
        <taxon>Metazoa</taxon>
        <taxon>Spiralia</taxon>
        <taxon>Lophotrochozoa</taxon>
        <taxon>Platyhelminthes</taxon>
        <taxon>Trematoda</taxon>
        <taxon>Digenea</taxon>
        <taxon>Opisthorchiida</taxon>
        <taxon>Opisthorchiata</taxon>
        <taxon>Opisthorchiidae</taxon>
        <taxon>Opisthorchis</taxon>
    </lineage>
</organism>
<dbReference type="GO" id="GO:0005886">
    <property type="term" value="C:plasma membrane"/>
    <property type="evidence" value="ECO:0007669"/>
    <property type="project" value="UniProtKB-SubCell"/>
</dbReference>
<dbReference type="RefSeq" id="XP_009170500.1">
    <property type="nucleotide sequence ID" value="XM_009172236.1"/>
</dbReference>
<dbReference type="InterPro" id="IPR036259">
    <property type="entry name" value="MFS_trans_sf"/>
</dbReference>
<dbReference type="InterPro" id="IPR005829">
    <property type="entry name" value="Sugar_transporter_CS"/>
</dbReference>
<evidence type="ECO:0000256" key="7">
    <source>
        <dbReference type="SAM" id="MobiDB-lite"/>
    </source>
</evidence>
<dbReference type="GO" id="GO:0005353">
    <property type="term" value="F:fructose transmembrane transporter activity"/>
    <property type="evidence" value="ECO:0007669"/>
    <property type="project" value="UniProtKB-ARBA"/>
</dbReference>
<reference evidence="10 11" key="1">
    <citation type="submission" date="2013-11" db="EMBL/GenBank/DDBJ databases">
        <title>Opisthorchis viverrini - life in the bile duct.</title>
        <authorList>
            <person name="Young N.D."/>
            <person name="Nagarajan N."/>
            <person name="Lin S.J."/>
            <person name="Korhonen P.K."/>
            <person name="Jex A.R."/>
            <person name="Hall R.S."/>
            <person name="Safavi-Hemami H."/>
            <person name="Kaewkong W."/>
            <person name="Bertrand D."/>
            <person name="Gao S."/>
            <person name="Seet Q."/>
            <person name="Wongkham S."/>
            <person name="Teh B.T."/>
            <person name="Wongkham C."/>
            <person name="Intapan P.M."/>
            <person name="Maleewong W."/>
            <person name="Yang X."/>
            <person name="Hu M."/>
            <person name="Wang Z."/>
            <person name="Hofmann A."/>
            <person name="Sternberg P.W."/>
            <person name="Tan P."/>
            <person name="Wang J."/>
            <person name="Gasser R.B."/>
        </authorList>
    </citation>
    <scope>NUCLEOTIDE SEQUENCE [LARGE SCALE GENOMIC DNA]</scope>
</reference>
<feature type="transmembrane region" description="Helical" evidence="8">
    <location>
        <begin position="67"/>
        <end position="84"/>
    </location>
</feature>
<feature type="domain" description="Major facilitator superfamily (MFS) profile" evidence="9">
    <location>
        <begin position="71"/>
        <end position="534"/>
    </location>
</feature>
<dbReference type="PANTHER" id="PTHR23503:SF8">
    <property type="entry name" value="FACILITATED GLUCOSE TRANSPORTER PROTEIN 1"/>
    <property type="match status" value="1"/>
</dbReference>
<dbReference type="KEGG" id="ovi:T265_06854"/>
<comment type="subcellular location">
    <subcellularLocation>
        <location evidence="1">Cell membrane</location>
        <topology evidence="1">Multi-pass membrane protein</topology>
    </subcellularLocation>
</comment>
<feature type="transmembrane region" description="Helical" evidence="8">
    <location>
        <begin position="509"/>
        <end position="529"/>
    </location>
</feature>
<feature type="transmembrane region" description="Helical" evidence="8">
    <location>
        <begin position="260"/>
        <end position="282"/>
    </location>
</feature>
<feature type="transmembrane region" description="Helical" evidence="8">
    <location>
        <begin position="345"/>
        <end position="367"/>
    </location>
</feature>
<feature type="compositionally biased region" description="Basic and acidic residues" evidence="7">
    <location>
        <begin position="647"/>
        <end position="656"/>
    </location>
</feature>
<feature type="transmembrane region" description="Helical" evidence="8">
    <location>
        <begin position="411"/>
        <end position="437"/>
    </location>
</feature>
<dbReference type="PROSITE" id="PS50850">
    <property type="entry name" value="MFS"/>
    <property type="match status" value="1"/>
</dbReference>
<proteinExistence type="predicted"/>
<feature type="transmembrane region" description="Helical" evidence="8">
    <location>
        <begin position="230"/>
        <end position="254"/>
    </location>
</feature>
<feature type="transmembrane region" description="Helical" evidence="8">
    <location>
        <begin position="480"/>
        <end position="503"/>
    </location>
</feature>